<gene>
    <name evidence="2" type="ORF">SVUK_LOCUS19223</name>
</gene>
<protein>
    <recommendedName>
        <fullName evidence="1">Phospholipid/glycerol acyltransferase domain-containing protein</fullName>
    </recommendedName>
</protein>
<sequence length="163" mass="18772">MLQEFFGHHVIRRSPHSLIEYVFGTSFHVTGDLILRDKPALIIMNHRTRLDWLFLWNALYKMDPLLLTTEKISLKAALKRIPGAGWAMGCGSFIFLERNFESDKCTISSAIEYYRESGNNYQVCCLWKNLIGLGIFCICFLNCNRATMDLTLIFSTHNTLLTV</sequence>
<dbReference type="Pfam" id="PF01553">
    <property type="entry name" value="Acyltransferase"/>
    <property type="match status" value="1"/>
</dbReference>
<dbReference type="OrthoDB" id="186786at2759"/>
<dbReference type="SMART" id="SM00563">
    <property type="entry name" value="PlsC"/>
    <property type="match status" value="1"/>
</dbReference>
<dbReference type="PANTHER" id="PTHR10983:SF16">
    <property type="entry name" value="LYSOCARDIOLIPIN ACYLTRANSFERASE 1"/>
    <property type="match status" value="1"/>
</dbReference>
<dbReference type="GO" id="GO:0005783">
    <property type="term" value="C:endoplasmic reticulum"/>
    <property type="evidence" value="ECO:0007669"/>
    <property type="project" value="TreeGrafter"/>
</dbReference>
<reference evidence="2 3" key="1">
    <citation type="submission" date="2018-11" db="EMBL/GenBank/DDBJ databases">
        <authorList>
            <consortium name="Pathogen Informatics"/>
        </authorList>
    </citation>
    <scope>NUCLEOTIDE SEQUENCE [LARGE SCALE GENOMIC DNA]</scope>
</reference>
<dbReference type="PANTHER" id="PTHR10983">
    <property type="entry name" value="1-ACYLGLYCEROL-3-PHOSPHATE ACYLTRANSFERASE-RELATED"/>
    <property type="match status" value="1"/>
</dbReference>
<keyword evidence="3" id="KW-1185">Reference proteome</keyword>
<dbReference type="CDD" id="cd07990">
    <property type="entry name" value="LPLAT_LCLAT1-like"/>
    <property type="match status" value="1"/>
</dbReference>
<evidence type="ECO:0000313" key="2">
    <source>
        <dbReference type="EMBL" id="VDM84225.1"/>
    </source>
</evidence>
<dbReference type="InterPro" id="IPR002123">
    <property type="entry name" value="Plipid/glycerol_acylTrfase"/>
</dbReference>
<dbReference type="AlphaFoldDB" id="A0A3P7LP43"/>
<feature type="domain" description="Phospholipid/glycerol acyltransferase" evidence="1">
    <location>
        <begin position="40"/>
        <end position="140"/>
    </location>
</feature>
<evidence type="ECO:0000313" key="3">
    <source>
        <dbReference type="Proteomes" id="UP000270094"/>
    </source>
</evidence>
<name>A0A3P7LP43_STRVU</name>
<organism evidence="2 3">
    <name type="scientific">Strongylus vulgaris</name>
    <name type="common">Blood worm</name>
    <dbReference type="NCBI Taxonomy" id="40348"/>
    <lineage>
        <taxon>Eukaryota</taxon>
        <taxon>Metazoa</taxon>
        <taxon>Ecdysozoa</taxon>
        <taxon>Nematoda</taxon>
        <taxon>Chromadorea</taxon>
        <taxon>Rhabditida</taxon>
        <taxon>Rhabditina</taxon>
        <taxon>Rhabditomorpha</taxon>
        <taxon>Strongyloidea</taxon>
        <taxon>Strongylidae</taxon>
        <taxon>Strongylus</taxon>
    </lineage>
</organism>
<accession>A0A3P7LP43</accession>
<dbReference type="EMBL" id="UYYB01128533">
    <property type="protein sequence ID" value="VDM84225.1"/>
    <property type="molecule type" value="Genomic_DNA"/>
</dbReference>
<proteinExistence type="predicted"/>
<dbReference type="Proteomes" id="UP000270094">
    <property type="component" value="Unassembled WGS sequence"/>
</dbReference>
<dbReference type="GO" id="GO:0036149">
    <property type="term" value="P:phosphatidylinositol acyl-chain remodeling"/>
    <property type="evidence" value="ECO:0007669"/>
    <property type="project" value="TreeGrafter"/>
</dbReference>
<dbReference type="SUPFAM" id="SSF69593">
    <property type="entry name" value="Glycerol-3-phosphate (1)-acyltransferase"/>
    <property type="match status" value="1"/>
</dbReference>
<evidence type="ECO:0000259" key="1">
    <source>
        <dbReference type="SMART" id="SM00563"/>
    </source>
</evidence>
<dbReference type="GO" id="GO:0016746">
    <property type="term" value="F:acyltransferase activity"/>
    <property type="evidence" value="ECO:0007669"/>
    <property type="project" value="InterPro"/>
</dbReference>